<dbReference type="PROSITE" id="PS51371">
    <property type="entry name" value="CBS"/>
    <property type="match status" value="2"/>
</dbReference>
<dbReference type="PANTHER" id="PTHR43080:SF2">
    <property type="entry name" value="CBS DOMAIN-CONTAINING PROTEIN"/>
    <property type="match status" value="1"/>
</dbReference>
<dbReference type="InterPro" id="IPR046342">
    <property type="entry name" value="CBS_dom_sf"/>
</dbReference>
<comment type="caution">
    <text evidence="4">The sequence shown here is derived from an EMBL/GenBank/DDBJ whole genome shotgun (WGS) entry which is preliminary data.</text>
</comment>
<dbReference type="SMART" id="SM00116">
    <property type="entry name" value="CBS"/>
    <property type="match status" value="2"/>
</dbReference>
<keyword evidence="1 2" id="KW-0129">CBS domain</keyword>
<dbReference type="Gene3D" id="3.90.1530.10">
    <property type="entry name" value="Conserved hypothetical protein from pyrococcus furiosus pfu- 392566-001, ParB domain"/>
    <property type="match status" value="1"/>
</dbReference>
<evidence type="ECO:0000256" key="1">
    <source>
        <dbReference type="ARBA" id="ARBA00023122"/>
    </source>
</evidence>
<protein>
    <submittedName>
        <fullName evidence="4">CBS domain-containing protein</fullName>
    </submittedName>
</protein>
<dbReference type="Gene3D" id="3.10.580.10">
    <property type="entry name" value="CBS-domain"/>
    <property type="match status" value="1"/>
</dbReference>
<dbReference type="InterPro" id="IPR051257">
    <property type="entry name" value="Diverse_CBS-Domain"/>
</dbReference>
<dbReference type="CDD" id="cd16387">
    <property type="entry name" value="ParB_N_Srx"/>
    <property type="match status" value="1"/>
</dbReference>
<dbReference type="AlphaFoldDB" id="A0A482T9B6"/>
<dbReference type="GeneID" id="9992874"/>
<gene>
    <name evidence="4" type="ORF">ELS19_11390</name>
</gene>
<dbReference type="InterPro" id="IPR000644">
    <property type="entry name" value="CBS_dom"/>
</dbReference>
<accession>A0A482T9B6</accession>
<dbReference type="SUPFAM" id="SSF110849">
    <property type="entry name" value="ParB/Sulfiredoxin"/>
    <property type="match status" value="1"/>
</dbReference>
<dbReference type="SMART" id="SM00470">
    <property type="entry name" value="ParB"/>
    <property type="match status" value="1"/>
</dbReference>
<dbReference type="InterPro" id="IPR036086">
    <property type="entry name" value="ParB/Sulfiredoxin_sf"/>
</dbReference>
<reference evidence="4 5" key="1">
    <citation type="submission" date="2018-12" db="EMBL/GenBank/DDBJ databases">
        <title>Genome analysis provides insights into bioremediation potentialities of Halogeometricum borinquense strain N11.</title>
        <authorList>
            <person name="Najjari A."/>
            <person name="Youssef N."/>
            <person name="Fhoula I."/>
            <person name="Ben Dhia O."/>
            <person name="Mahjoubi M."/>
            <person name="Ouzari H.I."/>
            <person name="Cherif A."/>
        </authorList>
    </citation>
    <scope>NUCLEOTIDE SEQUENCE [LARGE SCALE GENOMIC DNA]</scope>
    <source>
        <strain evidence="4 5">N11</strain>
    </source>
</reference>
<evidence type="ECO:0000313" key="5">
    <source>
        <dbReference type="Proteomes" id="UP000294028"/>
    </source>
</evidence>
<feature type="domain" description="CBS" evidence="3">
    <location>
        <begin position="15"/>
        <end position="73"/>
    </location>
</feature>
<dbReference type="Proteomes" id="UP000294028">
    <property type="component" value="Unassembled WGS sequence"/>
</dbReference>
<evidence type="ECO:0000256" key="2">
    <source>
        <dbReference type="PROSITE-ProRule" id="PRU00703"/>
    </source>
</evidence>
<organism evidence="4 5">
    <name type="scientific">Halogeometricum borinquense</name>
    <dbReference type="NCBI Taxonomy" id="60847"/>
    <lineage>
        <taxon>Archaea</taxon>
        <taxon>Methanobacteriati</taxon>
        <taxon>Methanobacteriota</taxon>
        <taxon>Stenosarchaea group</taxon>
        <taxon>Halobacteria</taxon>
        <taxon>Halobacteriales</taxon>
        <taxon>Haloferacaceae</taxon>
        <taxon>Halogeometricum</taxon>
    </lineage>
</organism>
<dbReference type="SUPFAM" id="SSF54631">
    <property type="entry name" value="CBS-domain pair"/>
    <property type="match status" value="1"/>
</dbReference>
<dbReference type="EMBL" id="RZHH01000002">
    <property type="protein sequence ID" value="RYJ14494.1"/>
    <property type="molecule type" value="Genomic_DNA"/>
</dbReference>
<dbReference type="RefSeq" id="WP_006053871.1">
    <property type="nucleotide sequence ID" value="NZ_RZHH01000002.1"/>
</dbReference>
<dbReference type="OMA" id="VIFRTGH"/>
<proteinExistence type="predicted"/>
<evidence type="ECO:0000313" key="4">
    <source>
        <dbReference type="EMBL" id="RYJ14494.1"/>
    </source>
</evidence>
<name>A0A482T9B6_9EURY</name>
<dbReference type="InterPro" id="IPR003115">
    <property type="entry name" value="ParB_N"/>
</dbReference>
<feature type="domain" description="CBS" evidence="3">
    <location>
        <begin position="75"/>
        <end position="131"/>
    </location>
</feature>
<evidence type="ECO:0000259" key="3">
    <source>
        <dbReference type="PROSITE" id="PS51371"/>
    </source>
</evidence>
<sequence length="255" mass="27298">MTPIEFDDVRVGAYMATDVEVARPDDRVADVVETLAGATNDGGLPVCDGERTVLGYVGASDLLAVSDDAPVETVMRRELVVVGPDTSVTDAAHAILRSGQQFLPVVNDAGELLGTFSNGDAVRSQIQRTTRSKVERTREMLEQTHATAVGVTERNVAVSSLIPTQQEVFADELEGRTYELKNGLAEPLIVVDYGPETVLVDGHHRALAALRLNVERVDAYALSISPDEVGELGLRRSARLGGLDSLADVAVNDYV</sequence>
<dbReference type="Pfam" id="PF00571">
    <property type="entry name" value="CBS"/>
    <property type="match status" value="2"/>
</dbReference>
<dbReference type="PANTHER" id="PTHR43080">
    <property type="entry name" value="CBS DOMAIN-CONTAINING PROTEIN CBSX3, MITOCHONDRIAL"/>
    <property type="match status" value="1"/>
</dbReference>